<dbReference type="EMBL" id="UYWX01020373">
    <property type="protein sequence ID" value="VDM31817.1"/>
    <property type="molecule type" value="Genomic_DNA"/>
</dbReference>
<evidence type="ECO:0000313" key="3">
    <source>
        <dbReference type="WBParaSite" id="TTAC_0000745501-mRNA-1"/>
    </source>
</evidence>
<gene>
    <name evidence="1" type="ORF">TTAC_LOCUS7440</name>
</gene>
<dbReference type="AlphaFoldDB" id="A0A0R3X2E4"/>
<organism evidence="3">
    <name type="scientific">Hydatigena taeniaeformis</name>
    <name type="common">Feline tapeworm</name>
    <name type="synonym">Taenia taeniaeformis</name>
    <dbReference type="NCBI Taxonomy" id="6205"/>
    <lineage>
        <taxon>Eukaryota</taxon>
        <taxon>Metazoa</taxon>
        <taxon>Spiralia</taxon>
        <taxon>Lophotrochozoa</taxon>
        <taxon>Platyhelminthes</taxon>
        <taxon>Cestoda</taxon>
        <taxon>Eucestoda</taxon>
        <taxon>Cyclophyllidea</taxon>
        <taxon>Taeniidae</taxon>
        <taxon>Hydatigera</taxon>
    </lineage>
</organism>
<evidence type="ECO:0000313" key="1">
    <source>
        <dbReference type="EMBL" id="VDM31817.1"/>
    </source>
</evidence>
<reference evidence="3" key="1">
    <citation type="submission" date="2017-02" db="UniProtKB">
        <authorList>
            <consortium name="WormBaseParasite"/>
        </authorList>
    </citation>
    <scope>IDENTIFICATION</scope>
</reference>
<protein>
    <submittedName>
        <fullName evidence="1 3">Uncharacterized protein</fullName>
    </submittedName>
</protein>
<name>A0A0R3X2E4_HYDTA</name>
<proteinExistence type="predicted"/>
<keyword evidence="2" id="KW-1185">Reference proteome</keyword>
<dbReference type="Proteomes" id="UP000274429">
    <property type="component" value="Unassembled WGS sequence"/>
</dbReference>
<evidence type="ECO:0000313" key="2">
    <source>
        <dbReference type="Proteomes" id="UP000274429"/>
    </source>
</evidence>
<sequence>MLTGAMPYPHEPVITRVLQDKSPRRLTFERLDMDARDGQHNSYFSDFGSKLDETSNPMELQSYRLCYSVACFFIFGKVLGFGT</sequence>
<accession>A0A0R3X2E4</accession>
<dbReference type="WBParaSite" id="TTAC_0000745501-mRNA-1">
    <property type="protein sequence ID" value="TTAC_0000745501-mRNA-1"/>
    <property type="gene ID" value="TTAC_0000745501"/>
</dbReference>
<reference evidence="1 2" key="2">
    <citation type="submission" date="2018-11" db="EMBL/GenBank/DDBJ databases">
        <authorList>
            <consortium name="Pathogen Informatics"/>
        </authorList>
    </citation>
    <scope>NUCLEOTIDE SEQUENCE [LARGE SCALE GENOMIC DNA]</scope>
</reference>